<feature type="domain" description="Translation elongation factor EFTs/EF1B dimerisation" evidence="1">
    <location>
        <begin position="19"/>
        <end position="57"/>
    </location>
</feature>
<dbReference type="Gene3D" id="3.30.479.20">
    <property type="entry name" value="Elongation factor Ts, dimerisation domain"/>
    <property type="match status" value="1"/>
</dbReference>
<reference evidence="2 3" key="1">
    <citation type="submission" date="2019-05" db="EMBL/GenBank/DDBJ databases">
        <title>Another draft genome of Portunus trituberculatus and its Hox gene families provides insights of decapod evolution.</title>
        <authorList>
            <person name="Jeong J.-H."/>
            <person name="Song I."/>
            <person name="Kim S."/>
            <person name="Choi T."/>
            <person name="Kim D."/>
            <person name="Ryu S."/>
            <person name="Kim W."/>
        </authorList>
    </citation>
    <scope>NUCLEOTIDE SEQUENCE [LARGE SCALE GENOMIC DNA]</scope>
    <source>
        <tissue evidence="2">Muscle</tissue>
    </source>
</reference>
<proteinExistence type="predicted"/>
<dbReference type="OrthoDB" id="277235at2759"/>
<dbReference type="Pfam" id="PF00889">
    <property type="entry name" value="EF_TS"/>
    <property type="match status" value="1"/>
</dbReference>
<organism evidence="2 3">
    <name type="scientific">Portunus trituberculatus</name>
    <name type="common">Swimming crab</name>
    <name type="synonym">Neptunus trituberculatus</name>
    <dbReference type="NCBI Taxonomy" id="210409"/>
    <lineage>
        <taxon>Eukaryota</taxon>
        <taxon>Metazoa</taxon>
        <taxon>Ecdysozoa</taxon>
        <taxon>Arthropoda</taxon>
        <taxon>Crustacea</taxon>
        <taxon>Multicrustacea</taxon>
        <taxon>Malacostraca</taxon>
        <taxon>Eumalacostraca</taxon>
        <taxon>Eucarida</taxon>
        <taxon>Decapoda</taxon>
        <taxon>Pleocyemata</taxon>
        <taxon>Brachyura</taxon>
        <taxon>Eubrachyura</taxon>
        <taxon>Portunoidea</taxon>
        <taxon>Portunidae</taxon>
        <taxon>Portuninae</taxon>
        <taxon>Portunus</taxon>
    </lineage>
</organism>
<name>A0A5B7JEE8_PORTR</name>
<sequence>MNPKAIGEEGDPKAENPDDETLMLHQEFLSDPSLTVGEVLREEGLQVVDFVRYEAGETQVREE</sequence>
<gene>
    <name evidence="2" type="ORF">E2C01_088079</name>
</gene>
<keyword evidence="3" id="KW-1185">Reference proteome</keyword>
<comment type="caution">
    <text evidence="2">The sequence shown here is derived from an EMBL/GenBank/DDBJ whole genome shotgun (WGS) entry which is preliminary data.</text>
</comment>
<keyword evidence="2" id="KW-0648">Protein biosynthesis</keyword>
<accession>A0A5B7JEE8</accession>
<evidence type="ECO:0000259" key="1">
    <source>
        <dbReference type="Pfam" id="PF00889"/>
    </source>
</evidence>
<evidence type="ECO:0000313" key="3">
    <source>
        <dbReference type="Proteomes" id="UP000324222"/>
    </source>
</evidence>
<dbReference type="InterPro" id="IPR036402">
    <property type="entry name" value="EF-Ts_dimer_sf"/>
</dbReference>
<keyword evidence="2" id="KW-0251">Elongation factor</keyword>
<dbReference type="Proteomes" id="UP000324222">
    <property type="component" value="Unassembled WGS sequence"/>
</dbReference>
<protein>
    <submittedName>
        <fullName evidence="2">Elongation factor Ts, mitochondrial</fullName>
    </submittedName>
</protein>
<dbReference type="SUPFAM" id="SSF54713">
    <property type="entry name" value="Elongation factor Ts (EF-Ts), dimerisation domain"/>
    <property type="match status" value="1"/>
</dbReference>
<dbReference type="InterPro" id="IPR014039">
    <property type="entry name" value="Transl_elong_EFTs/EF1B_dimer"/>
</dbReference>
<dbReference type="GO" id="GO:0003746">
    <property type="term" value="F:translation elongation factor activity"/>
    <property type="evidence" value="ECO:0007669"/>
    <property type="project" value="UniProtKB-KW"/>
</dbReference>
<dbReference type="AlphaFoldDB" id="A0A5B7JEE8"/>
<evidence type="ECO:0000313" key="2">
    <source>
        <dbReference type="EMBL" id="MPC92965.1"/>
    </source>
</evidence>
<dbReference type="EMBL" id="VSRR010093166">
    <property type="protein sequence ID" value="MPC92965.1"/>
    <property type="molecule type" value="Genomic_DNA"/>
</dbReference>